<evidence type="ECO:0000256" key="1">
    <source>
        <dbReference type="SAM" id="Phobius"/>
    </source>
</evidence>
<gene>
    <name evidence="2" type="ORF">CLUMA_CG013802</name>
</gene>
<keyword evidence="3" id="KW-1185">Reference proteome</keyword>
<dbReference type="AlphaFoldDB" id="A0A1J1IJW5"/>
<evidence type="ECO:0000313" key="3">
    <source>
        <dbReference type="Proteomes" id="UP000183832"/>
    </source>
</evidence>
<feature type="transmembrane region" description="Helical" evidence="1">
    <location>
        <begin position="20"/>
        <end position="38"/>
    </location>
</feature>
<dbReference type="EMBL" id="CVRI01000054">
    <property type="protein sequence ID" value="CRL00541.1"/>
    <property type="molecule type" value="Genomic_DNA"/>
</dbReference>
<protein>
    <submittedName>
        <fullName evidence="2">CLUMA_CG013802, isoform A</fullName>
    </submittedName>
</protein>
<dbReference type="Proteomes" id="UP000183832">
    <property type="component" value="Unassembled WGS sequence"/>
</dbReference>
<proteinExistence type="predicted"/>
<dbReference type="OrthoDB" id="660759at2759"/>
<reference evidence="2 3" key="1">
    <citation type="submission" date="2015-04" db="EMBL/GenBank/DDBJ databases">
        <authorList>
            <person name="Syromyatnikov M.Y."/>
            <person name="Popov V.N."/>
        </authorList>
    </citation>
    <scope>NUCLEOTIDE SEQUENCE [LARGE SCALE GENOMIC DNA]</scope>
</reference>
<accession>A0A1J1IJW5</accession>
<keyword evidence="1" id="KW-1133">Transmembrane helix</keyword>
<organism evidence="2 3">
    <name type="scientific">Clunio marinus</name>
    <dbReference type="NCBI Taxonomy" id="568069"/>
    <lineage>
        <taxon>Eukaryota</taxon>
        <taxon>Metazoa</taxon>
        <taxon>Ecdysozoa</taxon>
        <taxon>Arthropoda</taxon>
        <taxon>Hexapoda</taxon>
        <taxon>Insecta</taxon>
        <taxon>Pterygota</taxon>
        <taxon>Neoptera</taxon>
        <taxon>Endopterygota</taxon>
        <taxon>Diptera</taxon>
        <taxon>Nematocera</taxon>
        <taxon>Chironomoidea</taxon>
        <taxon>Chironomidae</taxon>
        <taxon>Clunio</taxon>
    </lineage>
</organism>
<sequence length="111" mass="12773">MRVSKQKVTKFSDVSNHRCYIINFIIIIIITLLIANYLKLTSKCDALTEKLKNIRTVHMKLKSFGLTQSVSSLSSEHIFSNELKYLLLTVITAYFYHDETPQGFFEDHGLG</sequence>
<name>A0A1J1IJW5_9DIPT</name>
<evidence type="ECO:0000313" key="2">
    <source>
        <dbReference type="EMBL" id="CRL00541.1"/>
    </source>
</evidence>
<keyword evidence="1" id="KW-0812">Transmembrane</keyword>
<keyword evidence="1" id="KW-0472">Membrane</keyword>